<evidence type="ECO:0000256" key="1">
    <source>
        <dbReference type="SAM" id="MobiDB-lite"/>
    </source>
</evidence>
<feature type="compositionally biased region" description="Low complexity" evidence="1">
    <location>
        <begin position="26"/>
        <end position="36"/>
    </location>
</feature>
<feature type="region of interest" description="Disordered" evidence="1">
    <location>
        <begin position="26"/>
        <end position="59"/>
    </location>
</feature>
<organism evidence="2">
    <name type="scientific">Tanacetum cinerariifolium</name>
    <name type="common">Dalmatian daisy</name>
    <name type="synonym">Chrysanthemum cinerariifolium</name>
    <dbReference type="NCBI Taxonomy" id="118510"/>
    <lineage>
        <taxon>Eukaryota</taxon>
        <taxon>Viridiplantae</taxon>
        <taxon>Streptophyta</taxon>
        <taxon>Embryophyta</taxon>
        <taxon>Tracheophyta</taxon>
        <taxon>Spermatophyta</taxon>
        <taxon>Magnoliopsida</taxon>
        <taxon>eudicotyledons</taxon>
        <taxon>Gunneridae</taxon>
        <taxon>Pentapetalae</taxon>
        <taxon>asterids</taxon>
        <taxon>campanulids</taxon>
        <taxon>Asterales</taxon>
        <taxon>Asteraceae</taxon>
        <taxon>Asteroideae</taxon>
        <taxon>Anthemideae</taxon>
        <taxon>Anthemidinae</taxon>
        <taxon>Tanacetum</taxon>
    </lineage>
</organism>
<protein>
    <submittedName>
        <fullName evidence="2">Uncharacterized protein</fullName>
    </submittedName>
</protein>
<dbReference type="AlphaFoldDB" id="A0A699JLH4"/>
<dbReference type="EMBL" id="BKCJ010420496">
    <property type="protein sequence ID" value="GFA41814.1"/>
    <property type="molecule type" value="Genomic_DNA"/>
</dbReference>
<accession>A0A699JLH4</accession>
<proteinExistence type="predicted"/>
<reference evidence="2" key="1">
    <citation type="journal article" date="2019" name="Sci. Rep.">
        <title>Draft genome of Tanacetum cinerariifolium, the natural source of mosquito coil.</title>
        <authorList>
            <person name="Yamashiro T."/>
            <person name="Shiraishi A."/>
            <person name="Satake H."/>
            <person name="Nakayama K."/>
        </authorList>
    </citation>
    <scope>NUCLEOTIDE SEQUENCE</scope>
</reference>
<comment type="caution">
    <text evidence="2">The sequence shown here is derived from an EMBL/GenBank/DDBJ whole genome shotgun (WGS) entry which is preliminary data.</text>
</comment>
<gene>
    <name evidence="2" type="ORF">Tci_613786</name>
</gene>
<name>A0A699JLH4_TANCI</name>
<evidence type="ECO:0000313" key="2">
    <source>
        <dbReference type="EMBL" id="GFA41814.1"/>
    </source>
</evidence>
<sequence>MAAAATAIIITTPLITPHDSHHLYHHPITISSSHPTPSTPQPPPTSKSSLPSHHSHHANTPPPYNNHWCAFVFISKRISNGCVWILVYNNKYVFGLRRNGNALRVRLGEQETCKGTFGIADSHQGRVWLLFRQHGCVLVKPKPIKDACGLTAA</sequence>